<dbReference type="Proteomes" id="UP000521943">
    <property type="component" value="Unassembled WGS sequence"/>
</dbReference>
<feature type="region of interest" description="Disordered" evidence="1">
    <location>
        <begin position="415"/>
        <end position="619"/>
    </location>
</feature>
<feature type="compositionally biased region" description="Basic and acidic residues" evidence="1">
    <location>
        <begin position="346"/>
        <end position="357"/>
    </location>
</feature>
<feature type="compositionally biased region" description="Low complexity" evidence="1">
    <location>
        <begin position="362"/>
        <end position="375"/>
    </location>
</feature>
<feature type="region of interest" description="Disordered" evidence="1">
    <location>
        <begin position="75"/>
        <end position="107"/>
    </location>
</feature>
<dbReference type="EMBL" id="JACGCI010000001">
    <property type="protein sequence ID" value="KAF6766589.1"/>
    <property type="molecule type" value="Genomic_DNA"/>
</dbReference>
<feature type="compositionally biased region" description="Low complexity" evidence="1">
    <location>
        <begin position="486"/>
        <end position="506"/>
    </location>
</feature>
<feature type="compositionally biased region" description="Polar residues" evidence="1">
    <location>
        <begin position="126"/>
        <end position="135"/>
    </location>
</feature>
<sequence>MSRPRQSILSLFDPLASLQDPSTPPRNDSPDSESDKENENPPPRTDLTLTTFFNRTYKPRHSALKPIRRRLIDVGDATVDNIDPWASDEESDETPVPDLDGLDDNENDTLTFRKMAEAATPKWNATKASTFKTPSPTAPRTPLSELTFDQDATPMAKPNKRPPLSLRSKLAQVQSPQLQITVSHASPQRRPAEIAGESNPGEPTGTSPGLSVSANPLVNSVSSIHLPSASVSGPHILDTVFTPSSSISDEPLFSSNMIAHGRLRPHPPSTSSLDTISFFGLSKNGNSSYLDEDPSFDMSFGDSLPTQQIEEAEHCPTEAPIESPPLQHERVVFKAMVQEVEVKKKTHIDRNTVESKPNHINKSSISPKSTHSSPSGLHAEKPQALEAITPKHPRAVPVAPPPVVGLRIVKRSQLATQAGQKQTVTKAVASPRLAPRQSMLSLNRSPAPAAGKKALDPPPVRRSTVQSTSNLLGRVKPTNGEPPKPSVTRSTSGASSRTTGSGPRRVLVTEEPERRAPRPDTSTLGAANASSVQGGPRRVPVSERPSIPKGSLSGTLNKQPSSTSSIPKAQSNRINIGSSLPQPVSRSSRLPAPSSTLRSTGLPLPGRDTNRGIPLRRII</sequence>
<feature type="compositionally biased region" description="Polar residues" evidence="1">
    <location>
        <begin position="415"/>
        <end position="425"/>
    </location>
</feature>
<feature type="compositionally biased region" description="Basic and acidic residues" evidence="1">
    <location>
        <begin position="507"/>
        <end position="518"/>
    </location>
</feature>
<evidence type="ECO:0000313" key="3">
    <source>
        <dbReference type="Proteomes" id="UP000521943"/>
    </source>
</evidence>
<feature type="compositionally biased region" description="Polar residues" evidence="1">
    <location>
        <begin position="520"/>
        <end position="533"/>
    </location>
</feature>
<feature type="compositionally biased region" description="Polar residues" evidence="1">
    <location>
        <begin position="171"/>
        <end position="186"/>
    </location>
</feature>
<organism evidence="2 3">
    <name type="scientific">Ephemerocybe angulata</name>
    <dbReference type="NCBI Taxonomy" id="980116"/>
    <lineage>
        <taxon>Eukaryota</taxon>
        <taxon>Fungi</taxon>
        <taxon>Dikarya</taxon>
        <taxon>Basidiomycota</taxon>
        <taxon>Agaricomycotina</taxon>
        <taxon>Agaricomycetes</taxon>
        <taxon>Agaricomycetidae</taxon>
        <taxon>Agaricales</taxon>
        <taxon>Agaricineae</taxon>
        <taxon>Psathyrellaceae</taxon>
        <taxon>Ephemerocybe</taxon>
    </lineage>
</organism>
<feature type="compositionally biased region" description="Polar residues" evidence="1">
    <location>
        <begin position="204"/>
        <end position="215"/>
    </location>
</feature>
<protein>
    <submittedName>
        <fullName evidence="2">Uncharacterized protein</fullName>
    </submittedName>
</protein>
<feature type="compositionally biased region" description="Acidic residues" evidence="1">
    <location>
        <begin position="86"/>
        <end position="107"/>
    </location>
</feature>
<dbReference type="OrthoDB" id="3266894at2759"/>
<name>A0A8H6IKV5_9AGAR</name>
<keyword evidence="3" id="KW-1185">Reference proteome</keyword>
<feature type="compositionally biased region" description="Polar residues" evidence="1">
    <location>
        <begin position="552"/>
        <end position="599"/>
    </location>
</feature>
<comment type="caution">
    <text evidence="2">The sequence shown here is derived from an EMBL/GenBank/DDBJ whole genome shotgun (WGS) entry which is preliminary data.</text>
</comment>
<feature type="region of interest" description="Disordered" evidence="1">
    <location>
        <begin position="121"/>
        <end position="215"/>
    </location>
</feature>
<accession>A0A8H6IKV5</accession>
<evidence type="ECO:0000313" key="2">
    <source>
        <dbReference type="EMBL" id="KAF6766589.1"/>
    </source>
</evidence>
<gene>
    <name evidence="2" type="ORF">DFP72DRAFT_867066</name>
</gene>
<dbReference type="AlphaFoldDB" id="A0A8H6IKV5"/>
<feature type="region of interest" description="Disordered" evidence="1">
    <location>
        <begin position="1"/>
        <end position="48"/>
    </location>
</feature>
<proteinExistence type="predicted"/>
<feature type="region of interest" description="Disordered" evidence="1">
    <location>
        <begin position="346"/>
        <end position="379"/>
    </location>
</feature>
<reference evidence="2 3" key="1">
    <citation type="submission" date="2020-07" db="EMBL/GenBank/DDBJ databases">
        <title>Comparative genomics of pyrophilous fungi reveals a link between fire events and developmental genes.</title>
        <authorList>
            <consortium name="DOE Joint Genome Institute"/>
            <person name="Steindorff A.S."/>
            <person name="Carver A."/>
            <person name="Calhoun S."/>
            <person name="Stillman K."/>
            <person name="Liu H."/>
            <person name="Lipzen A."/>
            <person name="Pangilinan J."/>
            <person name="Labutti K."/>
            <person name="Bruns T.D."/>
            <person name="Grigoriev I.V."/>
        </authorList>
    </citation>
    <scope>NUCLEOTIDE SEQUENCE [LARGE SCALE GENOMIC DNA]</scope>
    <source>
        <strain evidence="2 3">CBS 144469</strain>
    </source>
</reference>
<evidence type="ECO:0000256" key="1">
    <source>
        <dbReference type="SAM" id="MobiDB-lite"/>
    </source>
</evidence>